<feature type="region of interest" description="Disordered" evidence="1">
    <location>
        <begin position="1"/>
        <end position="40"/>
    </location>
</feature>
<organism evidence="2 3">
    <name type="scientific">Trifolium medium</name>
    <dbReference type="NCBI Taxonomy" id="97028"/>
    <lineage>
        <taxon>Eukaryota</taxon>
        <taxon>Viridiplantae</taxon>
        <taxon>Streptophyta</taxon>
        <taxon>Embryophyta</taxon>
        <taxon>Tracheophyta</taxon>
        <taxon>Spermatophyta</taxon>
        <taxon>Magnoliopsida</taxon>
        <taxon>eudicotyledons</taxon>
        <taxon>Gunneridae</taxon>
        <taxon>Pentapetalae</taxon>
        <taxon>rosids</taxon>
        <taxon>fabids</taxon>
        <taxon>Fabales</taxon>
        <taxon>Fabaceae</taxon>
        <taxon>Papilionoideae</taxon>
        <taxon>50 kb inversion clade</taxon>
        <taxon>NPAAA clade</taxon>
        <taxon>Hologalegina</taxon>
        <taxon>IRL clade</taxon>
        <taxon>Trifolieae</taxon>
        <taxon>Trifolium</taxon>
    </lineage>
</organism>
<accession>A0A392W186</accession>
<evidence type="ECO:0000313" key="3">
    <source>
        <dbReference type="Proteomes" id="UP000265520"/>
    </source>
</evidence>
<feature type="compositionally biased region" description="Polar residues" evidence="1">
    <location>
        <begin position="20"/>
        <end position="40"/>
    </location>
</feature>
<reference evidence="2 3" key="1">
    <citation type="journal article" date="2018" name="Front. Plant Sci.">
        <title>Red Clover (Trifolium pratense) and Zigzag Clover (T. medium) - A Picture of Genomic Similarities and Differences.</title>
        <authorList>
            <person name="Dluhosova J."/>
            <person name="Istvanek J."/>
            <person name="Nedelnik J."/>
            <person name="Repkova J."/>
        </authorList>
    </citation>
    <scope>NUCLEOTIDE SEQUENCE [LARGE SCALE GENOMIC DNA]</scope>
    <source>
        <strain evidence="3">cv. 10/8</strain>
        <tissue evidence="2">Leaf</tissue>
    </source>
</reference>
<protein>
    <submittedName>
        <fullName evidence="2">Uncharacterized protein</fullName>
    </submittedName>
</protein>
<dbReference type="EMBL" id="LXQA011316521">
    <property type="protein sequence ID" value="MCI92981.1"/>
    <property type="molecule type" value="Genomic_DNA"/>
</dbReference>
<name>A0A392W186_9FABA</name>
<comment type="caution">
    <text evidence="2">The sequence shown here is derived from an EMBL/GenBank/DDBJ whole genome shotgun (WGS) entry which is preliminary data.</text>
</comment>
<proteinExistence type="predicted"/>
<evidence type="ECO:0000256" key="1">
    <source>
        <dbReference type="SAM" id="MobiDB-lite"/>
    </source>
</evidence>
<sequence>MLSCQARWAGESQRKRQEYESSWLQRKKATGTSRNPRIPG</sequence>
<dbReference type="Proteomes" id="UP000265520">
    <property type="component" value="Unassembled WGS sequence"/>
</dbReference>
<evidence type="ECO:0000313" key="2">
    <source>
        <dbReference type="EMBL" id="MCI92981.1"/>
    </source>
</evidence>
<keyword evidence="3" id="KW-1185">Reference proteome</keyword>
<dbReference type="AlphaFoldDB" id="A0A392W186"/>
<feature type="non-terminal residue" evidence="2">
    <location>
        <position position="40"/>
    </location>
</feature>